<protein>
    <submittedName>
        <fullName evidence="2">Uncharacterized protein</fullName>
    </submittedName>
</protein>
<dbReference type="AlphaFoldDB" id="A0A078LW22"/>
<evidence type="ECO:0000313" key="2">
    <source>
        <dbReference type="EMBL" id="CDZ94487.1"/>
    </source>
</evidence>
<organism evidence="2 3">
    <name type="scientific">Pseudomonas saudiphocaensis</name>
    <dbReference type="NCBI Taxonomy" id="1499686"/>
    <lineage>
        <taxon>Bacteria</taxon>
        <taxon>Pseudomonadati</taxon>
        <taxon>Pseudomonadota</taxon>
        <taxon>Gammaproteobacteria</taxon>
        <taxon>Pseudomonadales</taxon>
        <taxon>Pseudomonadaceae</taxon>
        <taxon>Pseudomonas</taxon>
    </lineage>
</organism>
<gene>
    <name evidence="2" type="ORF">BN1079_01809</name>
</gene>
<evidence type="ECO:0000256" key="1">
    <source>
        <dbReference type="SAM" id="MobiDB-lite"/>
    </source>
</evidence>
<name>A0A078LW22_9PSED</name>
<sequence length="44" mass="4960">MPANTGPGKAWWLKPLPQTKTYSSGMRDRQPAHNHFNGLPKNDI</sequence>
<feature type="region of interest" description="Disordered" evidence="1">
    <location>
        <begin position="21"/>
        <end position="44"/>
    </location>
</feature>
<evidence type="ECO:0000313" key="3">
    <source>
        <dbReference type="Proteomes" id="UP000053902"/>
    </source>
</evidence>
<accession>A0A078LW22</accession>
<proteinExistence type="predicted"/>
<reference evidence="2 3" key="1">
    <citation type="submission" date="2014-07" db="EMBL/GenBank/DDBJ databases">
        <authorList>
            <person name="Urmite Genomes Urmite Genomes"/>
        </authorList>
    </citation>
    <scope>NUCLEOTIDE SEQUENCE [LARGE SCALE GENOMIC DNA]</scope>
    <source>
        <strain evidence="2 3">20_BN</strain>
    </source>
</reference>
<dbReference type="EMBL" id="CCSF01000001">
    <property type="protein sequence ID" value="CDZ94487.1"/>
    <property type="molecule type" value="Genomic_DNA"/>
</dbReference>
<keyword evidence="3" id="KW-1185">Reference proteome</keyword>
<dbReference type="STRING" id="1499686.BN1079_01809"/>
<dbReference type="Proteomes" id="UP000053902">
    <property type="component" value="Unassembled WGS sequence"/>
</dbReference>
<dbReference type="HOGENOM" id="CLU_3221005_0_0_6"/>